<reference evidence="2 3" key="1">
    <citation type="journal article" date="2018" name="Mol. Plant">
        <title>The genome of Artemisia annua provides insight into the evolution of Asteraceae family and artemisinin biosynthesis.</title>
        <authorList>
            <person name="Shen Q."/>
            <person name="Zhang L."/>
            <person name="Liao Z."/>
            <person name="Wang S."/>
            <person name="Yan T."/>
            <person name="Shi P."/>
            <person name="Liu M."/>
            <person name="Fu X."/>
            <person name="Pan Q."/>
            <person name="Wang Y."/>
            <person name="Lv Z."/>
            <person name="Lu X."/>
            <person name="Zhang F."/>
            <person name="Jiang W."/>
            <person name="Ma Y."/>
            <person name="Chen M."/>
            <person name="Hao X."/>
            <person name="Li L."/>
            <person name="Tang Y."/>
            <person name="Lv G."/>
            <person name="Zhou Y."/>
            <person name="Sun X."/>
            <person name="Brodelius P.E."/>
            <person name="Rose J.K.C."/>
            <person name="Tang K."/>
        </authorList>
    </citation>
    <scope>NUCLEOTIDE SEQUENCE [LARGE SCALE GENOMIC DNA]</scope>
    <source>
        <strain evidence="3">cv. Huhao1</strain>
        <tissue evidence="2">Leaf</tissue>
    </source>
</reference>
<keyword evidence="1" id="KW-1133">Transmembrane helix</keyword>
<evidence type="ECO:0000313" key="3">
    <source>
        <dbReference type="Proteomes" id="UP000245207"/>
    </source>
</evidence>
<dbReference type="OrthoDB" id="1306459at2759"/>
<proteinExistence type="predicted"/>
<dbReference type="Proteomes" id="UP000245207">
    <property type="component" value="Unassembled WGS sequence"/>
</dbReference>
<dbReference type="AlphaFoldDB" id="A0A2U1N7J5"/>
<feature type="transmembrane region" description="Helical" evidence="1">
    <location>
        <begin position="12"/>
        <end position="28"/>
    </location>
</feature>
<evidence type="ECO:0000256" key="1">
    <source>
        <dbReference type="SAM" id="Phobius"/>
    </source>
</evidence>
<comment type="caution">
    <text evidence="2">The sequence shown here is derived from an EMBL/GenBank/DDBJ whole genome shotgun (WGS) entry which is preliminary data.</text>
</comment>
<sequence>MGNNGVLRHWPQLVYAFSFFLLAAIVIADKSYGYNSPKPIGWKLPKVKHTLPKSPYIYKSPPPPVKHKLPYVKPYLHKSPPRSYVYKSPPPPVKHELPYVKSYYHKSPPHSYVYKSPKPQLKHKYPYVKPYIHKSPHHSYKSPTPPKYAYKSPPPPSHYAYKSPPPPKYAYKSPPPPSHYAYKSPPPPPYVYKSPPPPSQYVYKSPPPPPYVYKGAALAEELAVLRQVDEFASKGVSPPRGKNGFSRYNCNYNQIIYEWVEPGPLLYHQMQEWQELTSLENMLSISSNSLVSMASQLSEAEERERAFATRGRWNQLQSMPDGPSRAVVIKEVTTVRPVSRKWLLQFKWKWQKPWRLSELIKHSDETMMRSKPHPQALPEVMYHKH</sequence>
<keyword evidence="1" id="KW-0812">Transmembrane</keyword>
<keyword evidence="1" id="KW-0472">Membrane</keyword>
<dbReference type="PANTHER" id="PTHR35022:SF10">
    <property type="entry name" value="EXTENSIN"/>
    <property type="match status" value="1"/>
</dbReference>
<organism evidence="2 3">
    <name type="scientific">Artemisia annua</name>
    <name type="common">Sweet wormwood</name>
    <dbReference type="NCBI Taxonomy" id="35608"/>
    <lineage>
        <taxon>Eukaryota</taxon>
        <taxon>Viridiplantae</taxon>
        <taxon>Streptophyta</taxon>
        <taxon>Embryophyta</taxon>
        <taxon>Tracheophyta</taxon>
        <taxon>Spermatophyta</taxon>
        <taxon>Magnoliopsida</taxon>
        <taxon>eudicotyledons</taxon>
        <taxon>Gunneridae</taxon>
        <taxon>Pentapetalae</taxon>
        <taxon>asterids</taxon>
        <taxon>campanulids</taxon>
        <taxon>Asterales</taxon>
        <taxon>Asteraceae</taxon>
        <taxon>Asteroideae</taxon>
        <taxon>Anthemideae</taxon>
        <taxon>Artemisiinae</taxon>
        <taxon>Artemisia</taxon>
    </lineage>
</organism>
<accession>A0A2U1N7J5</accession>
<name>A0A2U1N7J5_ARTAN</name>
<gene>
    <name evidence="2" type="ORF">CTI12_AA298030</name>
</gene>
<evidence type="ECO:0000313" key="2">
    <source>
        <dbReference type="EMBL" id="PWA69476.1"/>
    </source>
</evidence>
<dbReference type="STRING" id="35608.A0A2U1N7J5"/>
<keyword evidence="3" id="KW-1185">Reference proteome</keyword>
<dbReference type="EMBL" id="PKPP01003431">
    <property type="protein sequence ID" value="PWA69476.1"/>
    <property type="molecule type" value="Genomic_DNA"/>
</dbReference>
<dbReference type="InterPro" id="IPR053348">
    <property type="entry name" value="KPLCE"/>
</dbReference>
<protein>
    <submittedName>
        <fullName evidence="2">Uncharacterized protein</fullName>
    </submittedName>
</protein>
<dbReference type="PANTHER" id="PTHR35022">
    <property type="entry name" value="G_PROTEIN_RECEP_F1_2 DOMAIN-CONTAINING PROTEIN"/>
    <property type="match status" value="1"/>
</dbReference>